<dbReference type="AlphaFoldDB" id="A0A849SL16"/>
<dbReference type="SUPFAM" id="SSF53335">
    <property type="entry name" value="S-adenosyl-L-methionine-dependent methyltransferases"/>
    <property type="match status" value="1"/>
</dbReference>
<protein>
    <recommendedName>
        <fullName evidence="3">Methyltransferase domain-containing protein</fullName>
    </recommendedName>
</protein>
<dbReference type="CDD" id="cd02440">
    <property type="entry name" value="AdoMet_MTases"/>
    <property type="match status" value="1"/>
</dbReference>
<evidence type="ECO:0008006" key="3">
    <source>
        <dbReference type="Google" id="ProtNLM"/>
    </source>
</evidence>
<accession>A0A849SL16</accession>
<dbReference type="EMBL" id="JABFRW010000185">
    <property type="protein sequence ID" value="NOT35286.1"/>
    <property type="molecule type" value="Genomic_DNA"/>
</dbReference>
<reference evidence="1 2" key="1">
    <citation type="submission" date="2020-04" db="EMBL/GenBank/DDBJ databases">
        <title>Metagenomic profiling of ammonia- and methane-oxidizing microorganisms in a Dutch drinking water treatment plant.</title>
        <authorList>
            <person name="Poghosyan L."/>
            <person name="Leucker S."/>
        </authorList>
    </citation>
    <scope>NUCLEOTIDE SEQUENCE [LARGE SCALE GENOMIC DNA]</scope>
    <source>
        <strain evidence="1">S-RSF-IL-03</strain>
    </source>
</reference>
<dbReference type="InterPro" id="IPR029063">
    <property type="entry name" value="SAM-dependent_MTases_sf"/>
</dbReference>
<evidence type="ECO:0000313" key="2">
    <source>
        <dbReference type="Proteomes" id="UP000580839"/>
    </source>
</evidence>
<gene>
    <name evidence="1" type="ORF">HOP12_14170</name>
</gene>
<evidence type="ECO:0000313" key="1">
    <source>
        <dbReference type="EMBL" id="NOT35286.1"/>
    </source>
</evidence>
<comment type="caution">
    <text evidence="1">The sequence shown here is derived from an EMBL/GenBank/DDBJ whole genome shotgun (WGS) entry which is preliminary data.</text>
</comment>
<dbReference type="Gene3D" id="3.40.50.150">
    <property type="entry name" value="Vaccinia Virus protein VP39"/>
    <property type="match status" value="1"/>
</dbReference>
<dbReference type="Proteomes" id="UP000580839">
    <property type="component" value="Unassembled WGS sequence"/>
</dbReference>
<organism evidence="1 2">
    <name type="scientific">Eiseniibacteriota bacterium</name>
    <dbReference type="NCBI Taxonomy" id="2212470"/>
    <lineage>
        <taxon>Bacteria</taxon>
        <taxon>Candidatus Eiseniibacteriota</taxon>
    </lineage>
</organism>
<name>A0A849SL16_UNCEI</name>
<proteinExistence type="predicted"/>
<sequence length="348" mass="38316">MRFQVSLLPHAIAFAVALSRVVDGRLASTAAAPADTSRAVAQLRADADSLRPLTRSRLAREFLAATAVLSARAPRTVWRDSARTRWWNDVEARALPDSTRARLVSRELDESFFWNTRYGSPLSYVRALEIAARHGFEDLRGRRVADFGCGMIGQLQLMASRGAEVIGIDVDAMLRVLYSESRDLGEIRGDDGRRGRTRLAIGRWPAEPAVVTEVGGGFDLFLSKNTLKNGYLHPAEKVDLRMLVDLGVSDSAFVAALARVVKPGGLVVIYNLSPAPAPPDKPYLPWADGRCPFPRERWEASGFEVLTYDEDDGPAARAMGHALGWDRGDGGMKLESDLFAHVSVFRRR</sequence>